<proteinExistence type="predicted"/>
<keyword evidence="2" id="KW-1185">Reference proteome</keyword>
<sequence length="85" mass="8911">HGDALGMMPIGYETVGSGEMPMECQFELMLSSGHCFDPAYIGGSRIGTETHRSVVSGIYASSLLFLTDGSADTIPRLAGALSMLP</sequence>
<protein>
    <submittedName>
        <fullName evidence="1">Uncharacterized protein</fullName>
    </submittedName>
</protein>
<reference evidence="1 2" key="1">
    <citation type="journal article" date="2021" name="BMC Genomics">
        <title>Datura genome reveals duplications of psychoactive alkaloid biosynthetic genes and high mutation rate following tissue culture.</title>
        <authorList>
            <person name="Rajewski A."/>
            <person name="Carter-House D."/>
            <person name="Stajich J."/>
            <person name="Litt A."/>
        </authorList>
    </citation>
    <scope>NUCLEOTIDE SEQUENCE [LARGE SCALE GENOMIC DNA]</scope>
    <source>
        <strain evidence="1">AR-01</strain>
    </source>
</reference>
<accession>A0ABS8Y482</accession>
<feature type="non-terminal residue" evidence="1">
    <location>
        <position position="1"/>
    </location>
</feature>
<evidence type="ECO:0000313" key="1">
    <source>
        <dbReference type="EMBL" id="MCE5165897.1"/>
    </source>
</evidence>
<evidence type="ECO:0000313" key="2">
    <source>
        <dbReference type="Proteomes" id="UP000823775"/>
    </source>
</evidence>
<organism evidence="1 2">
    <name type="scientific">Datura stramonium</name>
    <name type="common">Jimsonweed</name>
    <name type="synonym">Common thornapple</name>
    <dbReference type="NCBI Taxonomy" id="4076"/>
    <lineage>
        <taxon>Eukaryota</taxon>
        <taxon>Viridiplantae</taxon>
        <taxon>Streptophyta</taxon>
        <taxon>Embryophyta</taxon>
        <taxon>Tracheophyta</taxon>
        <taxon>Spermatophyta</taxon>
        <taxon>Magnoliopsida</taxon>
        <taxon>eudicotyledons</taxon>
        <taxon>Gunneridae</taxon>
        <taxon>Pentapetalae</taxon>
        <taxon>asterids</taxon>
        <taxon>lamiids</taxon>
        <taxon>Solanales</taxon>
        <taxon>Solanaceae</taxon>
        <taxon>Solanoideae</taxon>
        <taxon>Datureae</taxon>
        <taxon>Datura</taxon>
    </lineage>
</organism>
<feature type="non-terminal residue" evidence="1">
    <location>
        <position position="85"/>
    </location>
</feature>
<dbReference type="EMBL" id="JACEIK010017694">
    <property type="protein sequence ID" value="MCE5165897.1"/>
    <property type="molecule type" value="Genomic_DNA"/>
</dbReference>
<comment type="caution">
    <text evidence="1">The sequence shown here is derived from an EMBL/GenBank/DDBJ whole genome shotgun (WGS) entry which is preliminary data.</text>
</comment>
<gene>
    <name evidence="1" type="ORF">HAX54_012966</name>
</gene>
<dbReference type="Proteomes" id="UP000823775">
    <property type="component" value="Unassembled WGS sequence"/>
</dbReference>
<name>A0ABS8Y482_DATST</name>